<dbReference type="EMBL" id="KP797973">
    <property type="protein sequence ID" value="AJQ20952.1"/>
    <property type="molecule type" value="Genomic_DNA"/>
</dbReference>
<evidence type="ECO:0000313" key="4">
    <source>
        <dbReference type="Proteomes" id="UP000032405"/>
    </source>
</evidence>
<gene>
    <name evidence="3" type="primary">133</name>
    <name evidence="3" type="ORF">DET7_133</name>
</gene>
<proteinExistence type="predicted"/>
<dbReference type="KEGG" id="vg:24366678"/>
<keyword evidence="1" id="KW-1133">Transmembrane helix</keyword>
<dbReference type="GeneID" id="24366678"/>
<name>A0A0C5PV86_9CAUD</name>
<feature type="domain" description="YdbS-like PH" evidence="2">
    <location>
        <begin position="56"/>
        <end position="127"/>
    </location>
</feature>
<evidence type="ECO:0000259" key="2">
    <source>
        <dbReference type="Pfam" id="PF03703"/>
    </source>
</evidence>
<accession>A0A0C5PV86</accession>
<dbReference type="Proteomes" id="UP000032405">
    <property type="component" value="Segment"/>
</dbReference>
<evidence type="ECO:0000256" key="1">
    <source>
        <dbReference type="SAM" id="Phobius"/>
    </source>
</evidence>
<dbReference type="PANTHER" id="PTHR37938:SF1">
    <property type="entry name" value="BLL0215 PROTEIN"/>
    <property type="match status" value="1"/>
</dbReference>
<dbReference type="RefSeq" id="YP_009140310.1">
    <property type="nucleotide sequence ID" value="NC_027119.1"/>
</dbReference>
<feature type="transmembrane region" description="Helical" evidence="1">
    <location>
        <begin position="26"/>
        <end position="55"/>
    </location>
</feature>
<reference evidence="3 4" key="1">
    <citation type="journal article" date="2015" name="Genome Announc.">
        <title>Genome Sequence of Salmonella enterica Phage Det7.</title>
        <authorList>
            <person name="Casjens S.R."/>
            <person name="Jacobs-Sera D."/>
            <person name="Hatfull G.F."/>
            <person name="Hendrix R.W."/>
        </authorList>
    </citation>
    <scope>NUCLEOTIDE SEQUENCE [LARGE SCALE GENOMIC DNA]</scope>
</reference>
<dbReference type="InterPro" id="IPR005182">
    <property type="entry name" value="YdbS-like_PH"/>
</dbReference>
<evidence type="ECO:0000313" key="3">
    <source>
        <dbReference type="EMBL" id="AJQ20952.1"/>
    </source>
</evidence>
<keyword evidence="1" id="KW-0812">Transmembrane</keyword>
<organism evidence="3 4">
    <name type="scientific">Salmonella phage Det7</name>
    <dbReference type="NCBI Taxonomy" id="454798"/>
    <lineage>
        <taxon>Viruses</taxon>
        <taxon>Duplodnaviria</taxon>
        <taxon>Heunggongvirae</taxon>
        <taxon>Uroviricota</taxon>
        <taxon>Caudoviricetes</taxon>
        <taxon>Pantevenvirales</taxon>
        <taxon>Ackermannviridae</taxon>
        <taxon>Cvivirinae</taxon>
        <taxon>Kuttervirus</taxon>
        <taxon>Kuttervirus Det7</taxon>
    </lineage>
</organism>
<keyword evidence="1" id="KW-0472">Membrane</keyword>
<keyword evidence="4" id="KW-1185">Reference proteome</keyword>
<dbReference type="PANTHER" id="PTHR37938">
    <property type="entry name" value="BLL0215 PROTEIN"/>
    <property type="match status" value="1"/>
</dbReference>
<sequence length="135" mass="15378">MRYVDRMLGENEHVIAFTRPTWWSGFWIYVLVILTIIPTFGFSLLFLIPTILNVLTTEFAVTNKRVIVKRGFIRRDADELRLGKVETIKVDQSITGRILKFSTISVIGTGGTRLLATGCAKGNEFRQKIYDHLGD</sequence>
<protein>
    <recommendedName>
        <fullName evidence="2">YdbS-like PH domain-containing protein</fullName>
    </recommendedName>
</protein>
<dbReference type="Pfam" id="PF03703">
    <property type="entry name" value="bPH_2"/>
    <property type="match status" value="1"/>
</dbReference>